<dbReference type="OrthoDB" id="191533at2157"/>
<dbReference type="AlphaFoldDB" id="A0A151ADF8"/>
<reference evidence="1 2" key="1">
    <citation type="submission" date="2016-02" db="EMBL/GenBank/DDBJ databases">
        <title>Genome sequence of Halalkalicoccus paucihalophilus DSM 24557.</title>
        <authorList>
            <person name="Poehlein A."/>
            <person name="Daniel R."/>
        </authorList>
    </citation>
    <scope>NUCLEOTIDE SEQUENCE [LARGE SCALE GENOMIC DNA]</scope>
    <source>
        <strain evidence="1 2">DSM 24557</strain>
    </source>
</reference>
<dbReference type="PATRIC" id="fig|1008153.3.peg.2091"/>
<protein>
    <submittedName>
        <fullName evidence="1">Uncharacterized protein</fullName>
    </submittedName>
</protein>
<gene>
    <name evidence="1" type="ORF">HAPAU_20570</name>
</gene>
<accession>A0A151ADF8</accession>
<sequence length="388" mass="43123">MKELEYALEVADGATFVNLAAAFLRSRGYRTKEFRAHTGEWSARIWMRSRPGIACASVAPDWREALRSSARKVKRLERERDTEYGLFVFLTNQDVTGLQEFDMEDEIRKEYGWRLRLYHRQDLIGELYNTAPGLAKHHLDINLGFDTDHLTTLEELRDERLDVIQARSGEATELDSGPTVALHVVPNGIFSTERRWASSEVPDPSVLAATDAPAVDARETLKIAYDRSAEVDYGGYGLIRSDGLYESATTRLFEADGDELLLRSSVGPDSPGLDASVAIAVRETLAHLSTMGFSATASVWISVLDAADARLDYDEDSLSPAPPLGFERYATRVTTTSIDERDHVDVLADLEPALSELWRAFGYPDGTHNLEDGEWRGGTVSTDGVTFP</sequence>
<name>A0A151ADF8_9EURY</name>
<dbReference type="RefSeq" id="WP_066382155.1">
    <property type="nucleotide sequence ID" value="NZ_LTAZ01000005.1"/>
</dbReference>
<comment type="caution">
    <text evidence="1">The sequence shown here is derived from an EMBL/GenBank/DDBJ whole genome shotgun (WGS) entry which is preliminary data.</text>
</comment>
<keyword evidence="2" id="KW-1185">Reference proteome</keyword>
<evidence type="ECO:0000313" key="2">
    <source>
        <dbReference type="Proteomes" id="UP000075321"/>
    </source>
</evidence>
<dbReference type="Proteomes" id="UP000075321">
    <property type="component" value="Unassembled WGS sequence"/>
</dbReference>
<evidence type="ECO:0000313" key="1">
    <source>
        <dbReference type="EMBL" id="KYH25387.1"/>
    </source>
</evidence>
<organism evidence="1 2">
    <name type="scientific">Halalkalicoccus paucihalophilus</name>
    <dbReference type="NCBI Taxonomy" id="1008153"/>
    <lineage>
        <taxon>Archaea</taxon>
        <taxon>Methanobacteriati</taxon>
        <taxon>Methanobacteriota</taxon>
        <taxon>Stenosarchaea group</taxon>
        <taxon>Halobacteria</taxon>
        <taxon>Halobacteriales</taxon>
        <taxon>Halococcaceae</taxon>
        <taxon>Halalkalicoccus</taxon>
    </lineage>
</organism>
<dbReference type="EMBL" id="LTAZ01000005">
    <property type="protein sequence ID" value="KYH25387.1"/>
    <property type="molecule type" value="Genomic_DNA"/>
</dbReference>
<proteinExistence type="predicted"/>